<name>M2SQ45_COCSN</name>
<evidence type="ECO:0000313" key="3">
    <source>
        <dbReference type="Proteomes" id="UP000016934"/>
    </source>
</evidence>
<dbReference type="Proteomes" id="UP000016934">
    <property type="component" value="Unassembled WGS sequence"/>
</dbReference>
<feature type="chain" id="PRO_5004025185" evidence="1">
    <location>
        <begin position="25"/>
        <end position="268"/>
    </location>
</feature>
<dbReference type="KEGG" id="bsc:COCSADRAFT_348312"/>
<dbReference type="OrthoDB" id="10327573at2759"/>
<gene>
    <name evidence="2" type="ORF">COCSADRAFT_348312</name>
</gene>
<dbReference type="RefSeq" id="XP_007705358.1">
    <property type="nucleotide sequence ID" value="XM_007707168.1"/>
</dbReference>
<sequence>MPPTSFRLYHLIFLILQWLQNLLGRLGSQGQGKASMTLHAQLQLAFRRTHTCIYTYAHTTHNPIPVLATSVHIYTLCTPTPMRCHARAPGLCARRTGSVSHQDHAPIWFIGSDVMNMDYHVSRSLHHLNDLQGLSILDMPIHLSWAEKQVPQNLSIFISHDPPVVGVIVILEKTSLAKHARSERLFVLARKGWRSNEPRSQTYTHCSVWRWQYDLWSRMPATASLVASIASMDLRQQNLRSVSVFFSAMTSGEESRKNCARQIPRLFI</sequence>
<evidence type="ECO:0000313" key="2">
    <source>
        <dbReference type="EMBL" id="EMD58887.1"/>
    </source>
</evidence>
<dbReference type="HOGENOM" id="CLU_090703_0_0_1"/>
<keyword evidence="1" id="KW-0732">Signal</keyword>
<dbReference type="GeneID" id="19137888"/>
<evidence type="ECO:0000256" key="1">
    <source>
        <dbReference type="SAM" id="SignalP"/>
    </source>
</evidence>
<feature type="signal peptide" evidence="1">
    <location>
        <begin position="1"/>
        <end position="24"/>
    </location>
</feature>
<reference evidence="3" key="2">
    <citation type="journal article" date="2013" name="PLoS Genet.">
        <title>Comparative genome structure, secondary metabolite, and effector coding capacity across Cochliobolus pathogens.</title>
        <authorList>
            <person name="Condon B.J."/>
            <person name="Leng Y."/>
            <person name="Wu D."/>
            <person name="Bushley K.E."/>
            <person name="Ohm R.A."/>
            <person name="Otillar R."/>
            <person name="Martin J."/>
            <person name="Schackwitz W."/>
            <person name="Grimwood J."/>
            <person name="MohdZainudin N."/>
            <person name="Xue C."/>
            <person name="Wang R."/>
            <person name="Manning V.A."/>
            <person name="Dhillon B."/>
            <person name="Tu Z.J."/>
            <person name="Steffenson B.J."/>
            <person name="Salamov A."/>
            <person name="Sun H."/>
            <person name="Lowry S."/>
            <person name="LaButti K."/>
            <person name="Han J."/>
            <person name="Copeland A."/>
            <person name="Lindquist E."/>
            <person name="Barry K."/>
            <person name="Schmutz J."/>
            <person name="Baker S.E."/>
            <person name="Ciuffetti L.M."/>
            <person name="Grigoriev I.V."/>
            <person name="Zhong S."/>
            <person name="Turgeon B.G."/>
        </authorList>
    </citation>
    <scope>NUCLEOTIDE SEQUENCE [LARGE SCALE GENOMIC DNA]</scope>
    <source>
        <strain evidence="3">ND90Pr / ATCC 201652</strain>
    </source>
</reference>
<dbReference type="EMBL" id="KB445654">
    <property type="protein sequence ID" value="EMD58887.1"/>
    <property type="molecule type" value="Genomic_DNA"/>
</dbReference>
<dbReference type="AlphaFoldDB" id="M2SQ45"/>
<accession>M2SQ45</accession>
<reference evidence="2 3" key="1">
    <citation type="journal article" date="2012" name="PLoS Pathog.">
        <title>Diverse lifestyles and strategies of plant pathogenesis encoded in the genomes of eighteen Dothideomycetes fungi.</title>
        <authorList>
            <person name="Ohm R.A."/>
            <person name="Feau N."/>
            <person name="Henrissat B."/>
            <person name="Schoch C.L."/>
            <person name="Horwitz B.A."/>
            <person name="Barry K.W."/>
            <person name="Condon B.J."/>
            <person name="Copeland A.C."/>
            <person name="Dhillon B."/>
            <person name="Glaser F."/>
            <person name="Hesse C.N."/>
            <person name="Kosti I."/>
            <person name="LaButti K."/>
            <person name="Lindquist E.A."/>
            <person name="Lucas S."/>
            <person name="Salamov A.A."/>
            <person name="Bradshaw R.E."/>
            <person name="Ciuffetti L."/>
            <person name="Hamelin R.C."/>
            <person name="Kema G.H.J."/>
            <person name="Lawrence C."/>
            <person name="Scott J.A."/>
            <person name="Spatafora J.W."/>
            <person name="Turgeon B.G."/>
            <person name="de Wit P.J.G.M."/>
            <person name="Zhong S."/>
            <person name="Goodwin S.B."/>
            <person name="Grigoriev I.V."/>
        </authorList>
    </citation>
    <scope>NUCLEOTIDE SEQUENCE [LARGE SCALE GENOMIC DNA]</scope>
    <source>
        <strain evidence="3">ND90Pr / ATCC 201652</strain>
    </source>
</reference>
<proteinExistence type="predicted"/>
<keyword evidence="3" id="KW-1185">Reference proteome</keyword>
<protein>
    <submittedName>
        <fullName evidence="2">Uncharacterized protein</fullName>
    </submittedName>
</protein>
<organism evidence="2 3">
    <name type="scientific">Cochliobolus sativus (strain ND90Pr / ATCC 201652)</name>
    <name type="common">Common root rot and spot blotch fungus</name>
    <name type="synonym">Bipolaris sorokiniana</name>
    <dbReference type="NCBI Taxonomy" id="665912"/>
    <lineage>
        <taxon>Eukaryota</taxon>
        <taxon>Fungi</taxon>
        <taxon>Dikarya</taxon>
        <taxon>Ascomycota</taxon>
        <taxon>Pezizomycotina</taxon>
        <taxon>Dothideomycetes</taxon>
        <taxon>Pleosporomycetidae</taxon>
        <taxon>Pleosporales</taxon>
        <taxon>Pleosporineae</taxon>
        <taxon>Pleosporaceae</taxon>
        <taxon>Bipolaris</taxon>
    </lineage>
</organism>